<feature type="region of interest" description="Disordered" evidence="1">
    <location>
        <begin position="216"/>
        <end position="280"/>
    </location>
</feature>
<proteinExistence type="predicted"/>
<feature type="compositionally biased region" description="Low complexity" evidence="1">
    <location>
        <begin position="90"/>
        <end position="105"/>
    </location>
</feature>
<evidence type="ECO:0008006" key="4">
    <source>
        <dbReference type="Google" id="ProtNLM"/>
    </source>
</evidence>
<feature type="compositionally biased region" description="Polar residues" evidence="1">
    <location>
        <begin position="118"/>
        <end position="127"/>
    </location>
</feature>
<keyword evidence="3" id="KW-1185">Reference proteome</keyword>
<organism evidence="2 3">
    <name type="scientific">Lentinula aciculospora</name>
    <dbReference type="NCBI Taxonomy" id="153920"/>
    <lineage>
        <taxon>Eukaryota</taxon>
        <taxon>Fungi</taxon>
        <taxon>Dikarya</taxon>
        <taxon>Basidiomycota</taxon>
        <taxon>Agaricomycotina</taxon>
        <taxon>Agaricomycetes</taxon>
        <taxon>Agaricomycetidae</taxon>
        <taxon>Agaricales</taxon>
        <taxon>Marasmiineae</taxon>
        <taxon>Omphalotaceae</taxon>
        <taxon>Lentinula</taxon>
    </lineage>
</organism>
<evidence type="ECO:0000313" key="3">
    <source>
        <dbReference type="Proteomes" id="UP001150266"/>
    </source>
</evidence>
<gene>
    <name evidence="2" type="ORF">J3R30DRAFT_3712710</name>
</gene>
<feature type="region of interest" description="Disordered" evidence="1">
    <location>
        <begin position="86"/>
        <end position="127"/>
    </location>
</feature>
<sequence>MRMSYITRIQLLSQHTGGSNESVTEEPETVNPFALNATAFAPFAESISGAGHSRCQSNVFGPAPGQPAITTVEIPENIKEAEIDKEVGPDESGNPGDPGGSDPDSPGGPGAPRGSHVPSHSRSPVEQGSLNTLRTVLAGMNASSPAESGRLKVKDPEVFDGSDSQKLKGFLVSLSLVFIDHPSYFTDQKKINYMLSYLGGSAKEWFEPDILDLNLSAMPTGGAPDPDDDPTPGHKNDENKEEEEDKDDNDNDDPPPTPSSQIALHNPGNPGIRPAWPVTYNDKDVAGQGPTRHIVERRFGVAELGENMDLLTEQSKDMKRQMGTLLGFTSRTAFAMEELVRPVQQ</sequence>
<protein>
    <recommendedName>
        <fullName evidence="4">DUF4939 domain-containing protein</fullName>
    </recommendedName>
</protein>
<name>A0A9W8ZY16_9AGAR</name>
<dbReference type="AlphaFoldDB" id="A0A9W8ZY16"/>
<dbReference type="OrthoDB" id="5552562at2759"/>
<evidence type="ECO:0000313" key="2">
    <source>
        <dbReference type="EMBL" id="KAJ4469899.1"/>
    </source>
</evidence>
<dbReference type="EMBL" id="JAOTPV010000029">
    <property type="protein sequence ID" value="KAJ4469899.1"/>
    <property type="molecule type" value="Genomic_DNA"/>
</dbReference>
<comment type="caution">
    <text evidence="2">The sequence shown here is derived from an EMBL/GenBank/DDBJ whole genome shotgun (WGS) entry which is preliminary data.</text>
</comment>
<feature type="compositionally biased region" description="Acidic residues" evidence="1">
    <location>
        <begin position="239"/>
        <end position="253"/>
    </location>
</feature>
<dbReference type="Proteomes" id="UP001150266">
    <property type="component" value="Unassembled WGS sequence"/>
</dbReference>
<evidence type="ECO:0000256" key="1">
    <source>
        <dbReference type="SAM" id="MobiDB-lite"/>
    </source>
</evidence>
<accession>A0A9W8ZY16</accession>
<reference evidence="2" key="1">
    <citation type="submission" date="2022-08" db="EMBL/GenBank/DDBJ databases">
        <title>A Global Phylogenomic Analysis of the Shiitake Genus Lentinula.</title>
        <authorList>
            <consortium name="DOE Joint Genome Institute"/>
            <person name="Sierra-Patev S."/>
            <person name="Min B."/>
            <person name="Naranjo-Ortiz M."/>
            <person name="Looney B."/>
            <person name="Konkel Z."/>
            <person name="Slot J.C."/>
            <person name="Sakamoto Y."/>
            <person name="Steenwyk J.L."/>
            <person name="Rokas A."/>
            <person name="Carro J."/>
            <person name="Camarero S."/>
            <person name="Ferreira P."/>
            <person name="Molpeceres G."/>
            <person name="Ruiz-Duenas F.J."/>
            <person name="Serrano A."/>
            <person name="Henrissat B."/>
            <person name="Drula E."/>
            <person name="Hughes K.W."/>
            <person name="Mata J.L."/>
            <person name="Ishikawa N.K."/>
            <person name="Vargas-Isla R."/>
            <person name="Ushijima S."/>
            <person name="Smith C.A."/>
            <person name="Ahrendt S."/>
            <person name="Andreopoulos W."/>
            <person name="He G."/>
            <person name="Labutti K."/>
            <person name="Lipzen A."/>
            <person name="Ng V."/>
            <person name="Riley R."/>
            <person name="Sandor L."/>
            <person name="Barry K."/>
            <person name="Martinez A.T."/>
            <person name="Xiao Y."/>
            <person name="Gibbons J.G."/>
            <person name="Terashima K."/>
            <person name="Grigoriev I.V."/>
            <person name="Hibbett D.S."/>
        </authorList>
    </citation>
    <scope>NUCLEOTIDE SEQUENCE</scope>
    <source>
        <strain evidence="2">JLM2183</strain>
    </source>
</reference>